<gene>
    <name evidence="9" type="ORF">VC34_04375</name>
</gene>
<feature type="domain" description="LD-carboxypeptidase N-terminal" evidence="7">
    <location>
        <begin position="13"/>
        <end position="131"/>
    </location>
</feature>
<organism evidence="9 10">
    <name type="scientific">Pseudomonas fluorescens</name>
    <dbReference type="NCBI Taxonomy" id="294"/>
    <lineage>
        <taxon>Bacteria</taxon>
        <taxon>Pseudomonadati</taxon>
        <taxon>Pseudomonadota</taxon>
        <taxon>Gammaproteobacteria</taxon>
        <taxon>Pseudomonadales</taxon>
        <taxon>Pseudomonadaceae</taxon>
        <taxon>Pseudomonas</taxon>
    </lineage>
</organism>
<dbReference type="PIRSF" id="PIRSF028757">
    <property type="entry name" value="LD-carboxypeptidase"/>
    <property type="match status" value="1"/>
</dbReference>
<evidence type="ECO:0000256" key="3">
    <source>
        <dbReference type="ARBA" id="ARBA00022670"/>
    </source>
</evidence>
<dbReference type="Gene3D" id="3.40.50.10740">
    <property type="entry name" value="Class I glutamine amidotransferase-like"/>
    <property type="match status" value="1"/>
</dbReference>
<evidence type="ECO:0000256" key="1">
    <source>
        <dbReference type="ARBA" id="ARBA00010233"/>
    </source>
</evidence>
<dbReference type="Pfam" id="PF17676">
    <property type="entry name" value="Peptidase_S66C"/>
    <property type="match status" value="1"/>
</dbReference>
<dbReference type="RefSeq" id="WP_046045426.1">
    <property type="nucleotide sequence ID" value="NZ_LACD01000003.1"/>
</dbReference>
<evidence type="ECO:0008006" key="11">
    <source>
        <dbReference type="Google" id="ProtNLM"/>
    </source>
</evidence>
<dbReference type="PATRIC" id="fig|294.131.peg.3636"/>
<dbReference type="PANTHER" id="PTHR30237">
    <property type="entry name" value="MURAMOYLTETRAPEPTIDE CARBOXYPEPTIDASE"/>
    <property type="match status" value="1"/>
</dbReference>
<evidence type="ECO:0000313" key="10">
    <source>
        <dbReference type="Proteomes" id="UP000033500"/>
    </source>
</evidence>
<evidence type="ECO:0000259" key="7">
    <source>
        <dbReference type="Pfam" id="PF02016"/>
    </source>
</evidence>
<reference evidence="9 10" key="1">
    <citation type="submission" date="2015-03" db="EMBL/GenBank/DDBJ databases">
        <title>Comparative genomics of Pseudomonas insights into diversity of traits involved in vanlence and defense.</title>
        <authorList>
            <person name="Qin Y."/>
        </authorList>
    </citation>
    <scope>NUCLEOTIDE SEQUENCE [LARGE SCALE GENOMIC DNA]</scope>
    <source>
        <strain evidence="9 10">C3</strain>
    </source>
</reference>
<dbReference type="SUPFAM" id="SSF141986">
    <property type="entry name" value="LD-carboxypeptidase A C-terminal domain-like"/>
    <property type="match status" value="1"/>
</dbReference>
<evidence type="ECO:0000256" key="6">
    <source>
        <dbReference type="PIRSR" id="PIRSR028757-1"/>
    </source>
</evidence>
<dbReference type="Pfam" id="PF02016">
    <property type="entry name" value="Peptidase_S66"/>
    <property type="match status" value="1"/>
</dbReference>
<evidence type="ECO:0000259" key="8">
    <source>
        <dbReference type="Pfam" id="PF17676"/>
    </source>
</evidence>
<dbReference type="CDD" id="cd07062">
    <property type="entry name" value="Peptidase_S66_mccF_like"/>
    <property type="match status" value="1"/>
</dbReference>
<feature type="active site" description="Nucleophile" evidence="6">
    <location>
        <position position="111"/>
    </location>
</feature>
<dbReference type="InterPro" id="IPR040449">
    <property type="entry name" value="Peptidase_S66_N"/>
</dbReference>
<dbReference type="Proteomes" id="UP000033500">
    <property type="component" value="Unassembled WGS sequence"/>
</dbReference>
<dbReference type="InterPro" id="IPR003507">
    <property type="entry name" value="S66_fam"/>
</dbReference>
<dbReference type="GO" id="GO:0006508">
    <property type="term" value="P:proteolysis"/>
    <property type="evidence" value="ECO:0007669"/>
    <property type="project" value="UniProtKB-KW"/>
</dbReference>
<evidence type="ECO:0000256" key="4">
    <source>
        <dbReference type="ARBA" id="ARBA00022801"/>
    </source>
</evidence>
<dbReference type="GO" id="GO:0004180">
    <property type="term" value="F:carboxypeptidase activity"/>
    <property type="evidence" value="ECO:0007669"/>
    <property type="project" value="UniProtKB-KW"/>
</dbReference>
<comment type="similarity">
    <text evidence="1">Belongs to the peptidase S66 family.</text>
</comment>
<feature type="active site" description="Charge relay system" evidence="6">
    <location>
        <position position="303"/>
    </location>
</feature>
<keyword evidence="4" id="KW-0378">Hydrolase</keyword>
<name>A0A0F4TT20_PSEFL</name>
<dbReference type="SUPFAM" id="SSF52317">
    <property type="entry name" value="Class I glutamine amidotransferase-like"/>
    <property type="match status" value="1"/>
</dbReference>
<keyword evidence="5" id="KW-0720">Serine protease</keyword>
<evidence type="ECO:0000313" key="9">
    <source>
        <dbReference type="EMBL" id="KJZ47608.1"/>
    </source>
</evidence>
<sequence>MIRPRQLRLGDSIAIISPASEIASFPRRTRRGLDALRDMGYRPECTPHALNTHGHDAGTPQQRAADIQHAFAHDGYAAVVASTGGYTSLTVLQHLDYSAIAQQPKILVGHSDVTALLLAIYARTGLVTFHGPTLLPSLGDAAGIHPQTAWWFNRVLRHNEGSLTYPSGLSVYSEHEMYWDKDDDRPREYVPDTGAESITAGVAEGPLIGGNLDTLLPLALTSFFPNLQGCILFIEEMAGTTSKTIRGLQALEHAGILGCIVGLVSGRRFRYADSPEPAGVRSVLKEIGTKYGIPVLDNMPIGHTEPKLTLPIGVRARLDSQALELSLLEPTVVHD</sequence>
<feature type="active site" description="Charge relay system" evidence="6">
    <location>
        <position position="235"/>
    </location>
</feature>
<evidence type="ECO:0000256" key="2">
    <source>
        <dbReference type="ARBA" id="ARBA00022645"/>
    </source>
</evidence>
<dbReference type="Gene3D" id="3.50.30.60">
    <property type="entry name" value="LD-carboxypeptidase A C-terminal domain-like"/>
    <property type="match status" value="1"/>
</dbReference>
<dbReference type="InterPro" id="IPR029062">
    <property type="entry name" value="Class_I_gatase-like"/>
</dbReference>
<evidence type="ECO:0000256" key="5">
    <source>
        <dbReference type="ARBA" id="ARBA00022825"/>
    </source>
</evidence>
<dbReference type="InterPro" id="IPR027461">
    <property type="entry name" value="Carboxypeptidase_A_C_sf"/>
</dbReference>
<feature type="domain" description="LD-carboxypeptidase C-terminal" evidence="8">
    <location>
        <begin position="204"/>
        <end position="318"/>
    </location>
</feature>
<dbReference type="InterPro" id="IPR040921">
    <property type="entry name" value="Peptidase_S66C"/>
</dbReference>
<keyword evidence="3" id="KW-0645">Protease</keyword>
<proteinExistence type="inferred from homology"/>
<keyword evidence="2" id="KW-0121">Carboxypeptidase</keyword>
<dbReference type="PANTHER" id="PTHR30237:SF2">
    <property type="entry name" value="MUREIN TETRAPEPTIDE CARBOXYPEPTIDASE"/>
    <property type="match status" value="1"/>
</dbReference>
<accession>A0A0F4TT20</accession>
<protein>
    <recommendedName>
        <fullName evidence="11">LD-carboxypeptidase</fullName>
    </recommendedName>
</protein>
<dbReference type="GO" id="GO:0008236">
    <property type="term" value="F:serine-type peptidase activity"/>
    <property type="evidence" value="ECO:0007669"/>
    <property type="project" value="UniProtKB-KW"/>
</dbReference>
<comment type="caution">
    <text evidence="9">The sequence shown here is derived from an EMBL/GenBank/DDBJ whole genome shotgun (WGS) entry which is preliminary data.</text>
</comment>
<dbReference type="AlphaFoldDB" id="A0A0F4TT20"/>
<dbReference type="InterPro" id="IPR027478">
    <property type="entry name" value="LdcA_N"/>
</dbReference>
<dbReference type="EMBL" id="LACD01000003">
    <property type="protein sequence ID" value="KJZ47608.1"/>
    <property type="molecule type" value="Genomic_DNA"/>
</dbReference>